<name>A0ABP7A4S3_9ACTN</name>
<keyword evidence="2" id="KW-1185">Reference proteome</keyword>
<organism evidence="1 2">
    <name type="scientific">Nonomuraea rosea</name>
    <dbReference type="NCBI Taxonomy" id="638574"/>
    <lineage>
        <taxon>Bacteria</taxon>
        <taxon>Bacillati</taxon>
        <taxon>Actinomycetota</taxon>
        <taxon>Actinomycetes</taxon>
        <taxon>Streptosporangiales</taxon>
        <taxon>Streptosporangiaceae</taxon>
        <taxon>Nonomuraea</taxon>
    </lineage>
</organism>
<comment type="caution">
    <text evidence="1">The sequence shown here is derived from an EMBL/GenBank/DDBJ whole genome shotgun (WGS) entry which is preliminary data.</text>
</comment>
<proteinExistence type="predicted"/>
<reference evidence="2" key="1">
    <citation type="journal article" date="2019" name="Int. J. Syst. Evol. Microbiol.">
        <title>The Global Catalogue of Microorganisms (GCM) 10K type strain sequencing project: providing services to taxonomists for standard genome sequencing and annotation.</title>
        <authorList>
            <consortium name="The Broad Institute Genomics Platform"/>
            <consortium name="The Broad Institute Genome Sequencing Center for Infectious Disease"/>
            <person name="Wu L."/>
            <person name="Ma J."/>
        </authorList>
    </citation>
    <scope>NUCLEOTIDE SEQUENCE [LARGE SCALE GENOMIC DNA]</scope>
    <source>
        <strain evidence="2">JCM 17326</strain>
    </source>
</reference>
<accession>A0ABP7A4S3</accession>
<protein>
    <submittedName>
        <fullName evidence="1">Uncharacterized protein</fullName>
    </submittedName>
</protein>
<sequence>MMGAQLNIGEGRDGLARRVFFGNLGQLRQGYAKGMEDSWTETVWAFPSPTCGCTHSDDGRWAGCGRRPARSASASTRSSG</sequence>
<gene>
    <name evidence="1" type="ORF">GCM10022419_133120</name>
</gene>
<dbReference type="EMBL" id="BAABDQ010000076">
    <property type="protein sequence ID" value="GAA3624925.1"/>
    <property type="molecule type" value="Genomic_DNA"/>
</dbReference>
<evidence type="ECO:0000313" key="1">
    <source>
        <dbReference type="EMBL" id="GAA3624925.1"/>
    </source>
</evidence>
<evidence type="ECO:0000313" key="2">
    <source>
        <dbReference type="Proteomes" id="UP001500630"/>
    </source>
</evidence>
<dbReference type="Proteomes" id="UP001500630">
    <property type="component" value="Unassembled WGS sequence"/>
</dbReference>